<evidence type="ECO:0000259" key="7">
    <source>
        <dbReference type="Pfam" id="PF00171"/>
    </source>
</evidence>
<dbReference type="InterPro" id="IPR015590">
    <property type="entry name" value="Aldehyde_DH_dom"/>
</dbReference>
<protein>
    <recommendedName>
        <fullName evidence="3">aldehyde dehydrogenase (NAD(+))</fullName>
        <ecNumber evidence="3">1.2.1.3</ecNumber>
    </recommendedName>
</protein>
<sequence length="471" mass="50957">MKIINQHYVDGQFRPSTGSEKMDIINPSDESLIGHVLLGNEQEMEAAIVAASAALPSFSQTSREQRMDYLQQLHDALMERLDDLQEVTTTEYGATVQRSRWSNQYAAETFLYFKEILKDFCFERRIGQSVVSMVPVGVTGIMTAWNANSGSICVKLAAAIAAGCTVVIKPSEMSAMQSQVLAECFDRAGLPAGVINMVHGRGDILGTVLSTHPAVAKILFTGSTVVGKIIARNAVDTMKRVTLELSGKSPNIILDDADFDTAIPMAINAAFMNSGQACIAGTRLLVPEANLQEVKDILLKTMATQKVGDPRDGQTVIGPMASQKQFDRIQHYIRLGINEGAELLVGGLGKPEGLENGFYVKPTIFTGVSNEMTIAQEEIFGPVLSVITYKTEEEAIAIANDTIYGLHAYVSSSDMERAQRVAAQINAGRVSINTIYHDALAPFGGFKQSGLGREGGLYGLEEQLEPKVIIS</sequence>
<dbReference type="InterPro" id="IPR016160">
    <property type="entry name" value="Ald_DH_CS_CYS"/>
</dbReference>
<feature type="domain" description="Aldehyde dehydrogenase" evidence="7">
    <location>
        <begin position="16"/>
        <end position="469"/>
    </location>
</feature>
<dbReference type="EMBL" id="CP009928">
    <property type="protein sequence ID" value="AKK75063.1"/>
    <property type="molecule type" value="Genomic_DNA"/>
</dbReference>
<feature type="active site" evidence="5">
    <location>
        <position position="244"/>
    </location>
</feature>
<accession>A0A0G3MB32</accession>
<comment type="similarity">
    <text evidence="1 6">Belongs to the aldehyde dehydrogenase family.</text>
</comment>
<dbReference type="STRING" id="1324352.OK18_20455"/>
<dbReference type="SUPFAM" id="SSF53720">
    <property type="entry name" value="ALDH-like"/>
    <property type="match status" value="1"/>
</dbReference>
<dbReference type="FunFam" id="3.40.309.10:FF:000012">
    <property type="entry name" value="Betaine aldehyde dehydrogenase"/>
    <property type="match status" value="1"/>
</dbReference>
<evidence type="ECO:0000256" key="4">
    <source>
        <dbReference type="ARBA" id="ARBA00049194"/>
    </source>
</evidence>
<dbReference type="EC" id="1.2.1.3" evidence="3"/>
<dbReference type="PROSITE" id="PS00070">
    <property type="entry name" value="ALDEHYDE_DEHYDR_CYS"/>
    <property type="match status" value="1"/>
</dbReference>
<dbReference type="PANTHER" id="PTHR42804">
    <property type="entry name" value="ALDEHYDE DEHYDROGENASE"/>
    <property type="match status" value="1"/>
</dbReference>
<dbReference type="InterPro" id="IPR029510">
    <property type="entry name" value="Ald_DH_CS_GLU"/>
</dbReference>
<evidence type="ECO:0000256" key="1">
    <source>
        <dbReference type="ARBA" id="ARBA00009986"/>
    </source>
</evidence>
<dbReference type="GO" id="GO:0004029">
    <property type="term" value="F:aldehyde dehydrogenase (NAD+) activity"/>
    <property type="evidence" value="ECO:0007669"/>
    <property type="project" value="UniProtKB-EC"/>
</dbReference>
<dbReference type="InterPro" id="IPR016161">
    <property type="entry name" value="Ald_DH/histidinol_DH"/>
</dbReference>
<dbReference type="Gene3D" id="3.40.605.10">
    <property type="entry name" value="Aldehyde Dehydrogenase, Chain A, domain 1"/>
    <property type="match status" value="1"/>
</dbReference>
<gene>
    <name evidence="8" type="ORF">OK18_20455</name>
</gene>
<dbReference type="OrthoDB" id="9762913at2"/>
<reference evidence="8 9" key="1">
    <citation type="submission" date="2014-11" db="EMBL/GenBank/DDBJ databases">
        <authorList>
            <person name="Park G.-S."/>
            <person name="Hong S.-J."/>
            <person name="Jung B.K."/>
            <person name="Khan A.R."/>
            <person name="Kwak Y."/>
            <person name="Shin J.-H."/>
        </authorList>
    </citation>
    <scope>NUCLEOTIDE SEQUENCE [LARGE SCALE GENOMIC DNA]</scope>
    <source>
        <strain evidence="8 9">DSM 27622</strain>
    </source>
</reference>
<dbReference type="CDD" id="cd07138">
    <property type="entry name" value="ALDH_CddD_SSP0762"/>
    <property type="match status" value="1"/>
</dbReference>
<dbReference type="KEGG" id="cgn:OK18_20455"/>
<evidence type="ECO:0000256" key="3">
    <source>
        <dbReference type="ARBA" id="ARBA00024226"/>
    </source>
</evidence>
<evidence type="ECO:0000313" key="9">
    <source>
        <dbReference type="Proteomes" id="UP000035213"/>
    </source>
</evidence>
<name>A0A0G3MB32_CHRGL</name>
<dbReference type="Proteomes" id="UP000035213">
    <property type="component" value="Chromosome"/>
</dbReference>
<proteinExistence type="inferred from homology"/>
<dbReference type="Gene3D" id="3.40.309.10">
    <property type="entry name" value="Aldehyde Dehydrogenase, Chain A, domain 2"/>
    <property type="match status" value="1"/>
</dbReference>
<dbReference type="AlphaFoldDB" id="A0A0G3MB32"/>
<evidence type="ECO:0000256" key="5">
    <source>
        <dbReference type="PROSITE-ProRule" id="PRU10007"/>
    </source>
</evidence>
<dbReference type="PATRIC" id="fig|1324352.5.peg.4303"/>
<dbReference type="Pfam" id="PF00171">
    <property type="entry name" value="Aldedh"/>
    <property type="match status" value="1"/>
</dbReference>
<dbReference type="PROSITE" id="PS00687">
    <property type="entry name" value="ALDEHYDE_DEHYDR_GLU"/>
    <property type="match status" value="1"/>
</dbReference>
<evidence type="ECO:0000256" key="2">
    <source>
        <dbReference type="ARBA" id="ARBA00023002"/>
    </source>
</evidence>
<dbReference type="InterPro" id="IPR016163">
    <property type="entry name" value="Ald_DH_C"/>
</dbReference>
<dbReference type="FunFam" id="3.40.605.10:FF:000007">
    <property type="entry name" value="NAD/NADP-dependent betaine aldehyde dehydrogenase"/>
    <property type="match status" value="1"/>
</dbReference>
<dbReference type="PANTHER" id="PTHR42804:SF1">
    <property type="entry name" value="ALDEHYDE DEHYDROGENASE-RELATED"/>
    <property type="match status" value="1"/>
</dbReference>
<evidence type="ECO:0000256" key="6">
    <source>
        <dbReference type="RuleBase" id="RU003345"/>
    </source>
</evidence>
<comment type="catalytic activity">
    <reaction evidence="4">
        <text>an aldehyde + NAD(+) + H2O = a carboxylate + NADH + 2 H(+)</text>
        <dbReference type="Rhea" id="RHEA:16185"/>
        <dbReference type="ChEBI" id="CHEBI:15377"/>
        <dbReference type="ChEBI" id="CHEBI:15378"/>
        <dbReference type="ChEBI" id="CHEBI:17478"/>
        <dbReference type="ChEBI" id="CHEBI:29067"/>
        <dbReference type="ChEBI" id="CHEBI:57540"/>
        <dbReference type="ChEBI" id="CHEBI:57945"/>
        <dbReference type="EC" id="1.2.1.3"/>
    </reaction>
</comment>
<dbReference type="InterPro" id="IPR016162">
    <property type="entry name" value="Ald_DH_N"/>
</dbReference>
<keyword evidence="2 6" id="KW-0560">Oxidoreductase</keyword>
<organism evidence="8 9">
    <name type="scientific">Chryseobacterium gallinarum</name>
    <dbReference type="NCBI Taxonomy" id="1324352"/>
    <lineage>
        <taxon>Bacteria</taxon>
        <taxon>Pseudomonadati</taxon>
        <taxon>Bacteroidota</taxon>
        <taxon>Flavobacteriia</taxon>
        <taxon>Flavobacteriales</taxon>
        <taxon>Weeksellaceae</taxon>
        <taxon>Chryseobacterium group</taxon>
        <taxon>Chryseobacterium</taxon>
    </lineage>
</organism>
<evidence type="ECO:0000313" key="8">
    <source>
        <dbReference type="EMBL" id="AKK75063.1"/>
    </source>
</evidence>